<dbReference type="InterPro" id="IPR051861">
    <property type="entry name" value="NET_actin-binding_domain"/>
</dbReference>
<evidence type="ECO:0000313" key="6">
    <source>
        <dbReference type="EMBL" id="GAY53923.1"/>
    </source>
</evidence>
<keyword evidence="7" id="KW-1185">Reference proteome</keyword>
<evidence type="ECO:0000259" key="5">
    <source>
        <dbReference type="PROSITE" id="PS51774"/>
    </source>
</evidence>
<dbReference type="SMR" id="A0A2H5PNI8"/>
<reference evidence="6 7" key="1">
    <citation type="journal article" date="2017" name="Front. Genet.">
        <title>Draft sequencing of the heterozygous diploid genome of Satsuma (Citrus unshiu Marc.) using a hybrid assembly approach.</title>
        <authorList>
            <person name="Shimizu T."/>
            <person name="Tanizawa Y."/>
            <person name="Mochizuki T."/>
            <person name="Nagasaki H."/>
            <person name="Yoshioka T."/>
            <person name="Toyoda A."/>
            <person name="Fujiyama A."/>
            <person name="Kaminuma E."/>
            <person name="Nakamura Y."/>
        </authorList>
    </citation>
    <scope>NUCLEOTIDE SEQUENCE [LARGE SCALE GENOMIC DNA]</scope>
    <source>
        <strain evidence="7">cv. Miyagawa wase</strain>
    </source>
</reference>
<dbReference type="EMBL" id="BDQV01000098">
    <property type="protein sequence ID" value="GAY53923.1"/>
    <property type="molecule type" value="Genomic_DNA"/>
</dbReference>
<organism evidence="6 7">
    <name type="scientific">Citrus unshiu</name>
    <name type="common">Satsuma mandarin</name>
    <name type="synonym">Citrus nobilis var. unshiu</name>
    <dbReference type="NCBI Taxonomy" id="55188"/>
    <lineage>
        <taxon>Eukaryota</taxon>
        <taxon>Viridiplantae</taxon>
        <taxon>Streptophyta</taxon>
        <taxon>Embryophyta</taxon>
        <taxon>Tracheophyta</taxon>
        <taxon>Spermatophyta</taxon>
        <taxon>Magnoliopsida</taxon>
        <taxon>eudicotyledons</taxon>
        <taxon>Gunneridae</taxon>
        <taxon>Pentapetalae</taxon>
        <taxon>rosids</taxon>
        <taxon>malvids</taxon>
        <taxon>Sapindales</taxon>
        <taxon>Rutaceae</taxon>
        <taxon>Aurantioideae</taxon>
        <taxon>Citrus</taxon>
    </lineage>
</organism>
<comment type="similarity">
    <text evidence="2">Belongs to the NET family.</text>
</comment>
<feature type="compositionally biased region" description="Polar residues" evidence="4">
    <location>
        <begin position="89"/>
        <end position="98"/>
    </location>
</feature>
<proteinExistence type="inferred from homology"/>
<name>A0A2H5PNI8_CITUN</name>
<feature type="coiled-coil region" evidence="3">
    <location>
        <begin position="245"/>
        <end position="293"/>
    </location>
</feature>
<feature type="coiled-coil region" evidence="3">
    <location>
        <begin position="499"/>
        <end position="533"/>
    </location>
</feature>
<dbReference type="Proteomes" id="UP000236630">
    <property type="component" value="Unassembled WGS sequence"/>
</dbReference>
<feature type="region of interest" description="Disordered" evidence="4">
    <location>
        <begin position="81"/>
        <end position="153"/>
    </location>
</feature>
<feature type="coiled-coil region" evidence="3">
    <location>
        <begin position="436"/>
        <end position="470"/>
    </location>
</feature>
<accession>A0A2H5PNI8</accession>
<feature type="coiled-coil region" evidence="3">
    <location>
        <begin position="330"/>
        <end position="357"/>
    </location>
</feature>
<dbReference type="PANTHER" id="PTHR32258:SF14">
    <property type="entry name" value="GB|AAF19561.1"/>
    <property type="match status" value="1"/>
</dbReference>
<evidence type="ECO:0000256" key="3">
    <source>
        <dbReference type="SAM" id="Coils"/>
    </source>
</evidence>
<dbReference type="AlphaFoldDB" id="A0A2H5PNI8"/>
<evidence type="ECO:0000256" key="1">
    <source>
        <dbReference type="ARBA" id="ARBA00023054"/>
    </source>
</evidence>
<dbReference type="GO" id="GO:0003779">
    <property type="term" value="F:actin binding"/>
    <property type="evidence" value="ECO:0007669"/>
    <property type="project" value="InterPro"/>
</dbReference>
<gene>
    <name evidence="6" type="ORF">CUMW_152680</name>
</gene>
<evidence type="ECO:0000313" key="7">
    <source>
        <dbReference type="Proteomes" id="UP000236630"/>
    </source>
</evidence>
<dbReference type="PROSITE" id="PS51774">
    <property type="entry name" value="NAB"/>
    <property type="match status" value="1"/>
</dbReference>
<feature type="domain" description="NAB" evidence="5">
    <location>
        <begin position="1"/>
        <end position="77"/>
    </location>
</feature>
<evidence type="ECO:0000256" key="2">
    <source>
        <dbReference type="ARBA" id="ARBA00038006"/>
    </source>
</evidence>
<keyword evidence="1 3" id="KW-0175">Coiled coil</keyword>
<dbReference type="PANTHER" id="PTHR32258">
    <property type="entry name" value="PROTEIN NETWORKED 4A"/>
    <property type="match status" value="1"/>
</dbReference>
<evidence type="ECO:0000256" key="4">
    <source>
        <dbReference type="SAM" id="MobiDB-lite"/>
    </source>
</evidence>
<dbReference type="InterPro" id="IPR011684">
    <property type="entry name" value="NAB"/>
</dbReference>
<sequence>METDMKQTESNESRSSSRWLAENLEEMDQSVKQMQKLIEDGESLSKFHGPELTAHIEDFYHLYQSLAERYDHLTGELQKNVPSDIPLQGSGNTKSGFAQGSPLLTPDRKMGLHNTSCQATSSTSGGSSNFSLKEGAELSSPSSSDSESEFSNSSVKIHLDAPINIDGKELTEEANETYEELLGRVIQYEDKLRVLNLSLQLSEEEVARLKSELHSQIELAKSDVNIREADLEMERRQVFELQNYVSELETRLSESNFEIERLMKELEVSSDRLKGSDEEINRLNNQLANEISEGTHQLQGQLKLAQDDVTTLNAKLDYERMQVLKFQERIAKVETNLSDRNNEVAELKIALSDAEEKFTLDKAQLQSEMFCLLEKQALLDARLKEWELQGKALEDKIRQCETEKMEITGLHEAQERGMQSEINQLKVEVCERDNRIEALNKIMDSLKLKYDMLMAEKDEINAKVNTLVAEARSRDNHIGQIEEHSRKLHMEHAELIAASESSRKLVDELRFRVKELENEVDRQRMVILDAAEEKREAIRQLCFSLEHYRSGYQELRQAFLGYKRPAVMAA</sequence>
<dbReference type="STRING" id="55188.A0A2H5PNI8"/>
<protein>
    <recommendedName>
        <fullName evidence="5">NAB domain-containing protein</fullName>
    </recommendedName>
</protein>
<feature type="coiled-coil region" evidence="3">
    <location>
        <begin position="171"/>
        <end position="219"/>
    </location>
</feature>
<comment type="caution">
    <text evidence="6">The sequence shown here is derived from an EMBL/GenBank/DDBJ whole genome shotgun (WGS) entry which is preliminary data.</text>
</comment>
<dbReference type="GO" id="GO:0005774">
    <property type="term" value="C:vacuolar membrane"/>
    <property type="evidence" value="ECO:0007669"/>
    <property type="project" value="TreeGrafter"/>
</dbReference>
<feature type="compositionally biased region" description="Low complexity" evidence="4">
    <location>
        <begin position="137"/>
        <end position="153"/>
    </location>
</feature>
<dbReference type="Pfam" id="PF07765">
    <property type="entry name" value="KIP1"/>
    <property type="match status" value="1"/>
</dbReference>